<dbReference type="Proteomes" id="UP000528555">
    <property type="component" value="Unassembled WGS sequence"/>
</dbReference>
<protein>
    <submittedName>
        <fullName evidence="4">Glycosyltransferase family 4 protein</fullName>
    </submittedName>
</protein>
<organism evidence="4 5">
    <name type="scientific">Dorea phocaeensis</name>
    <dbReference type="NCBI Taxonomy" id="2040291"/>
    <lineage>
        <taxon>Bacteria</taxon>
        <taxon>Bacillati</taxon>
        <taxon>Bacillota</taxon>
        <taxon>Clostridia</taxon>
        <taxon>Lachnospirales</taxon>
        <taxon>Lachnospiraceae</taxon>
        <taxon>Dorea</taxon>
    </lineage>
</organism>
<comment type="caution">
    <text evidence="4">The sequence shown here is derived from an EMBL/GenBank/DDBJ whole genome shotgun (WGS) entry which is preliminary data.</text>
</comment>
<dbReference type="InterPro" id="IPR001296">
    <property type="entry name" value="Glyco_trans_1"/>
</dbReference>
<feature type="domain" description="Glycosyltransferase subfamily 4-like N-terminal" evidence="2">
    <location>
        <begin position="19"/>
        <end position="189"/>
    </location>
</feature>
<dbReference type="Pfam" id="PF13439">
    <property type="entry name" value="Glyco_transf_4"/>
    <property type="match status" value="1"/>
</dbReference>
<dbReference type="EMBL" id="JAAIUO010000002">
    <property type="protein sequence ID" value="NSK14141.1"/>
    <property type="molecule type" value="Genomic_DNA"/>
</dbReference>
<gene>
    <name evidence="4" type="ORF">G5A66_03705</name>
    <name evidence="3" type="ORF">G5A75_04495</name>
</gene>
<evidence type="ECO:0000313" key="3">
    <source>
        <dbReference type="EMBL" id="NSK14141.1"/>
    </source>
</evidence>
<sequence>MKDKKRYCIFAAQYFPHLGGVERYTFNLSKKLIEDGNEVVIVTSNVYRLAEYERVDGIPVYRVPCWNLLDGRYPVLKMNKTFRKIHRMLKNHRFDMVIVNTRFYPHSLYGMMLAKQKKIKCITLDHGTSHLSVHNKFWDTIGAVFEHCLTKVDGIFCKDYYGVSQACNEWLSHFHIKAKGVLYNSIDLEEVQELQKKNTISYREEYHVPEDSTVITFTGRLLKEKGLPELLNVMDKINQKRSDVYLFIAGDGDMEEEINQRKNSHIIPVGRIDFEHIVALLSESDIFCLPSFSEGFSTSILEAAACGCYILTTARGGARELLINDEYGCVIPNNNEEILLEALEHVIEDKAKRERGIELTYNRIKDHFTWGIVANQVEKICEEN</sequence>
<reference evidence="4" key="2">
    <citation type="submission" date="2020-02" db="EMBL/GenBank/DDBJ databases">
        <authorList>
            <person name="Littmann E."/>
            <person name="Sorbara M."/>
        </authorList>
    </citation>
    <scope>NUCLEOTIDE SEQUENCE</scope>
    <source>
        <strain evidence="4">MSK.17.11</strain>
        <strain evidence="3">MSK.17.38</strain>
    </source>
</reference>
<dbReference type="PANTHER" id="PTHR45871">
    <property type="entry name" value="N-ACETYLGLUCOSAMINYL-PHOSPHATIDYLINOSITOL BIOSYNTHETIC PROTEIN"/>
    <property type="match status" value="1"/>
</dbReference>
<reference evidence="5 6" key="1">
    <citation type="journal article" date="2020" name="Cell Host Microbe">
        <title>Functional and Genomic Variation between Human-Derived Isolates of Lachnospiraceae Reveals Inter- and Intra-Species Diversity.</title>
        <authorList>
            <person name="Sorbara M.T."/>
            <person name="Littmann E.R."/>
            <person name="Fontana E."/>
            <person name="Moody T.U."/>
            <person name="Kohout C.E."/>
            <person name="Gjonbalaj M."/>
            <person name="Eaton V."/>
            <person name="Seok R."/>
            <person name="Leiner I.M."/>
            <person name="Pamer E.G."/>
        </authorList>
    </citation>
    <scope>NUCLEOTIDE SEQUENCE [LARGE SCALE GENOMIC DNA]</scope>
    <source>
        <strain evidence="4 5">MSK.17.11</strain>
        <strain evidence="3 6">MSK.17.38</strain>
    </source>
</reference>
<dbReference type="CDD" id="cd03801">
    <property type="entry name" value="GT4_PimA-like"/>
    <property type="match status" value="1"/>
</dbReference>
<keyword evidence="4" id="KW-0808">Transferase</keyword>
<proteinExistence type="predicted"/>
<dbReference type="AlphaFoldDB" id="A0A850HI05"/>
<dbReference type="OrthoDB" id="9806653at2"/>
<feature type="domain" description="Glycosyl transferase family 1" evidence="1">
    <location>
        <begin position="202"/>
        <end position="359"/>
    </location>
</feature>
<dbReference type="Gene3D" id="3.40.50.2000">
    <property type="entry name" value="Glycogen Phosphorylase B"/>
    <property type="match status" value="2"/>
</dbReference>
<dbReference type="PANTHER" id="PTHR45871:SF1">
    <property type="entry name" value="PHOSPHATIDYLINOSITOL N-ACETYLGLUCOSAMINYLTRANSFERASE SUBUNIT A"/>
    <property type="match status" value="1"/>
</dbReference>
<name>A0A850HI05_9FIRM</name>
<dbReference type="RefSeq" id="WP_101695500.1">
    <property type="nucleotide sequence ID" value="NZ_JAAITX010000002.1"/>
</dbReference>
<evidence type="ECO:0000259" key="1">
    <source>
        <dbReference type="Pfam" id="PF00534"/>
    </source>
</evidence>
<dbReference type="InterPro" id="IPR028098">
    <property type="entry name" value="Glyco_trans_4-like_N"/>
</dbReference>
<evidence type="ECO:0000259" key="2">
    <source>
        <dbReference type="Pfam" id="PF13439"/>
    </source>
</evidence>
<dbReference type="SUPFAM" id="SSF53756">
    <property type="entry name" value="UDP-Glycosyltransferase/glycogen phosphorylase"/>
    <property type="match status" value="1"/>
</dbReference>
<accession>A0A850HI05</accession>
<dbReference type="GO" id="GO:0016757">
    <property type="term" value="F:glycosyltransferase activity"/>
    <property type="evidence" value="ECO:0007669"/>
    <property type="project" value="InterPro"/>
</dbReference>
<evidence type="ECO:0000313" key="6">
    <source>
        <dbReference type="Proteomes" id="UP000701680"/>
    </source>
</evidence>
<dbReference type="EMBL" id="JAAITX010000002">
    <property type="protein sequence ID" value="NVH57772.1"/>
    <property type="molecule type" value="Genomic_DNA"/>
</dbReference>
<dbReference type="Proteomes" id="UP000701680">
    <property type="component" value="Unassembled WGS sequence"/>
</dbReference>
<evidence type="ECO:0000313" key="4">
    <source>
        <dbReference type="EMBL" id="NVH57772.1"/>
    </source>
</evidence>
<evidence type="ECO:0000313" key="5">
    <source>
        <dbReference type="Proteomes" id="UP000528555"/>
    </source>
</evidence>
<dbReference type="Pfam" id="PF00534">
    <property type="entry name" value="Glycos_transf_1"/>
    <property type="match status" value="1"/>
</dbReference>
<keyword evidence="5" id="KW-1185">Reference proteome</keyword>